<dbReference type="Pfam" id="PF19026">
    <property type="entry name" value="UBA_HYPK"/>
    <property type="match status" value="1"/>
</dbReference>
<dbReference type="Gene3D" id="1.10.8.10">
    <property type="entry name" value="DNA helicase RuvA subunit, C-terminal domain"/>
    <property type="match status" value="1"/>
</dbReference>
<sequence>MEDKATKEVVLDKRQQAILDKFSPLNPERLDASHVSLGCKQEVFDVRDCVVYKLPNMNSWLIFGHVQKSMSYEQIQEMIGKHLGEAPKVEEEPATEEVKEESGSKINEVDVDLIMEQMKCNREEAVKALEENNYNLVSAMIAMQK</sequence>
<protein>
    <submittedName>
        <fullName evidence="3">GAL4 DNA_binding enhancer prt 2</fullName>
    </submittedName>
</protein>
<name>A0A1Y1S5T1_9MICR</name>
<evidence type="ECO:0000256" key="1">
    <source>
        <dbReference type="SAM" id="MobiDB-lite"/>
    </source>
</evidence>
<reference evidence="3 4" key="1">
    <citation type="journal article" date="2017" name="Environ. Microbiol.">
        <title>Decay of the glycolytic pathway and adaptation to intranuclear parasitism within Enterocytozoonidae microsporidia.</title>
        <authorList>
            <person name="Wiredu Boakye D."/>
            <person name="Jaroenlak P."/>
            <person name="Prachumwat A."/>
            <person name="Williams T.A."/>
            <person name="Bateman K.S."/>
            <person name="Itsathitphaisarn O."/>
            <person name="Sritunyalucksana K."/>
            <person name="Paszkiewicz K.H."/>
            <person name="Moore K.A."/>
            <person name="Stentiford G.D."/>
            <person name="Williams B.A."/>
        </authorList>
    </citation>
    <scope>NUCLEOTIDE SEQUENCE [LARGE SCALE GENOMIC DNA]</scope>
    <source>
        <strain evidence="3 4">GB1</strain>
    </source>
</reference>
<evidence type="ECO:0000313" key="3">
    <source>
        <dbReference type="EMBL" id="ORD93776.1"/>
    </source>
</evidence>
<feature type="compositionally biased region" description="Basic and acidic residues" evidence="1">
    <location>
        <begin position="84"/>
        <end position="103"/>
    </location>
</feature>
<keyword evidence="4" id="KW-1185">Reference proteome</keyword>
<dbReference type="AlphaFoldDB" id="A0A1Y1S5T1"/>
<dbReference type="Proteomes" id="UP000192639">
    <property type="component" value="Unassembled WGS sequence"/>
</dbReference>
<accession>A0A1Y1S5T1</accession>
<comment type="caution">
    <text evidence="3">The sequence shown here is derived from an EMBL/GenBank/DDBJ whole genome shotgun (WGS) entry which is preliminary data.</text>
</comment>
<proteinExistence type="predicted"/>
<feature type="domain" description="Nascent polypeptide-associated complex subunit alpha-like UBA" evidence="2">
    <location>
        <begin position="105"/>
        <end position="143"/>
    </location>
</feature>
<dbReference type="EMBL" id="LWDP01000049">
    <property type="protein sequence ID" value="ORD93776.1"/>
    <property type="molecule type" value="Genomic_DNA"/>
</dbReference>
<organism evidence="3 4">
    <name type="scientific">Enterospora canceri</name>
    <dbReference type="NCBI Taxonomy" id="1081671"/>
    <lineage>
        <taxon>Eukaryota</taxon>
        <taxon>Fungi</taxon>
        <taxon>Fungi incertae sedis</taxon>
        <taxon>Microsporidia</taxon>
        <taxon>Enterocytozoonidae</taxon>
        <taxon>Enterospora</taxon>
    </lineage>
</organism>
<dbReference type="InterPro" id="IPR044034">
    <property type="entry name" value="NAC-like_UBA"/>
</dbReference>
<dbReference type="OrthoDB" id="3169036at2759"/>
<evidence type="ECO:0000259" key="2">
    <source>
        <dbReference type="Pfam" id="PF19026"/>
    </source>
</evidence>
<evidence type="ECO:0000313" key="4">
    <source>
        <dbReference type="Proteomes" id="UP000192639"/>
    </source>
</evidence>
<gene>
    <name evidence="3" type="ORF">ECANGB1_2542</name>
</gene>
<dbReference type="CDD" id="cd14278">
    <property type="entry name" value="UBA_NAC_like"/>
    <property type="match status" value="1"/>
</dbReference>
<dbReference type="SUPFAM" id="SSF46934">
    <property type="entry name" value="UBA-like"/>
    <property type="match status" value="1"/>
</dbReference>
<feature type="region of interest" description="Disordered" evidence="1">
    <location>
        <begin position="84"/>
        <end position="104"/>
    </location>
</feature>
<dbReference type="VEuPathDB" id="MicrosporidiaDB:ECANGB1_2542"/>
<dbReference type="InterPro" id="IPR009060">
    <property type="entry name" value="UBA-like_sf"/>
</dbReference>